<name>A0A139MV49_9STRE</name>
<reference evidence="1 3" key="1">
    <citation type="submission" date="2016-01" db="EMBL/GenBank/DDBJ databases">
        <title>Highly variable Streptococcus oralis are common among viridans streptococci isolated from primates.</title>
        <authorList>
            <person name="Denapaite D."/>
            <person name="Rieger M."/>
            <person name="Koendgen S."/>
            <person name="Brueckner R."/>
            <person name="Ochigava I."/>
            <person name="Kappeler P."/>
            <person name="Maetz-Rensing K."/>
            <person name="Leendertz F."/>
            <person name="Hakenbeck R."/>
        </authorList>
    </citation>
    <scope>NUCLEOTIDE SEQUENCE [LARGE SCALE GENOMIC DNA]</scope>
    <source>
        <strain evidence="1 3">DD02</strain>
    </source>
</reference>
<protein>
    <submittedName>
        <fullName evidence="1">Uncharacterized protein</fullName>
    </submittedName>
</protein>
<organism evidence="1 3">
    <name type="scientific">Streptococcus gallolyticus</name>
    <dbReference type="NCBI Taxonomy" id="315405"/>
    <lineage>
        <taxon>Bacteria</taxon>
        <taxon>Bacillati</taxon>
        <taxon>Bacillota</taxon>
        <taxon>Bacilli</taxon>
        <taxon>Lactobacillales</taxon>
        <taxon>Streptococcaceae</taxon>
        <taxon>Streptococcus</taxon>
    </lineage>
</organism>
<comment type="caution">
    <text evidence="1">The sequence shown here is derived from an EMBL/GenBank/DDBJ whole genome shotgun (WGS) entry which is preliminary data.</text>
</comment>
<gene>
    <name evidence="2" type="ORF">E7156_03860</name>
    <name evidence="1" type="ORF">SGADD02_01282</name>
</gene>
<dbReference type="EMBL" id="LQOF01000288">
    <property type="protein sequence ID" value="KXT67646.1"/>
    <property type="molecule type" value="Genomic_DNA"/>
</dbReference>
<evidence type="ECO:0000313" key="3">
    <source>
        <dbReference type="Proteomes" id="UP000070198"/>
    </source>
</evidence>
<dbReference type="AlphaFoldDB" id="A0A139MV49"/>
<evidence type="ECO:0000313" key="2">
    <source>
        <dbReference type="EMBL" id="MBE6164436.1"/>
    </source>
</evidence>
<dbReference type="Proteomes" id="UP000070198">
    <property type="component" value="Unassembled WGS sequence"/>
</dbReference>
<dbReference type="Proteomes" id="UP000700800">
    <property type="component" value="Unassembled WGS sequence"/>
</dbReference>
<reference evidence="2" key="2">
    <citation type="submission" date="2019-04" db="EMBL/GenBank/DDBJ databases">
        <title>Evolution of Biomass-Degrading Anaerobic Consortia Revealed by Metagenomics.</title>
        <authorList>
            <person name="Peng X."/>
        </authorList>
    </citation>
    <scope>NUCLEOTIDE SEQUENCE</scope>
    <source>
        <strain evidence="2">SIG195</strain>
    </source>
</reference>
<accession>A0A139MV49</accession>
<dbReference type="EMBL" id="SVAF01000007">
    <property type="protein sequence ID" value="MBE6164436.1"/>
    <property type="molecule type" value="Genomic_DNA"/>
</dbReference>
<evidence type="ECO:0000313" key="1">
    <source>
        <dbReference type="EMBL" id="KXT67646.1"/>
    </source>
</evidence>
<proteinExistence type="predicted"/>
<dbReference type="PATRIC" id="fig|315405.11.peg.1528"/>
<sequence length="71" mass="7923">MELEEMKRVLIQLADDIVMGTYEANGMGSEYARGASDVALVMRRVAEGKFDEAWNTETIVILDANDLKEKA</sequence>
<dbReference type="RefSeq" id="WP_061458788.1">
    <property type="nucleotide sequence ID" value="NZ_KQ968748.1"/>
</dbReference>